<comment type="PTM">
    <text evidence="7">The conversion to 3-oxoalanine (also known as C-formylglycine, FGly), of a serine or cysteine residue in prokaryotes and of a cysteine residue in eukaryotes, is critical for catalytic activity.</text>
</comment>
<dbReference type="SUPFAM" id="SSF53649">
    <property type="entry name" value="Alkaline phosphatase-like"/>
    <property type="match status" value="1"/>
</dbReference>
<sequence>MITTTLNIALLLSAFLHSDDSIERKEQQEKPNILFIAVDDLKPILGCYGDSLIKTPNIDRLASLGTVFQNTYCQQAISGATRASLLTGLRPDKTQVYDLVTQIRDINPNVVTLPGYFKNEGYVTAAIGKIFHPTNVVKEDGKHSWSIPHTEAKEYLAEAYGYPALGFYQHPDTKWKVEKYRMEAKRKGLKDAEVTKYILSHIKPSIECVDVPDNAYADGAVTLKAKEQLQILTKAGKPFFLAVGYHKPHLPFVAPKKYWDLYDRQFIPIAKYQKHAKNSPEFAYHRCGELKKYTDIPEFCTFTDQSLHTGLDLEKQKELIHGYYACISYLDAQVGELLATLESLGTLDNTIIVLWGDHGWHLGDHDLWNKHTNFENATKVPLIMVAPGISSGDADTFAEFVDIYPTLCDLAGINIPLNIDGKSLVQAMENKKSRLRDYAVSQYPRKLTKEEADRRGYESTTIMGYSLRTERYRYTMWVHDFTTRQLFSDRKICEEELYDYQKDPLETINVVAEKSYFKIKKELKKMMIDFFSKQLDK</sequence>
<dbReference type="Pfam" id="PF00884">
    <property type="entry name" value="Sulfatase"/>
    <property type="match status" value="1"/>
</dbReference>
<dbReference type="PROSITE" id="PS00149">
    <property type="entry name" value="SULFATASE_2"/>
    <property type="match status" value="1"/>
</dbReference>
<dbReference type="Proteomes" id="UP000283310">
    <property type="component" value="Unassembled WGS sequence"/>
</dbReference>
<feature type="modified residue" description="3-oxoalanine (Ser)" evidence="7">
    <location>
        <position position="78"/>
    </location>
</feature>
<evidence type="ECO:0000256" key="4">
    <source>
        <dbReference type="ARBA" id="ARBA00022729"/>
    </source>
</evidence>
<evidence type="ECO:0000256" key="3">
    <source>
        <dbReference type="ARBA" id="ARBA00022723"/>
    </source>
</evidence>
<feature type="domain" description="Sulfatase N-terminal" evidence="8">
    <location>
        <begin position="31"/>
        <end position="413"/>
    </location>
</feature>
<evidence type="ECO:0000313" key="9">
    <source>
        <dbReference type="EMBL" id="RGR17844.1"/>
    </source>
</evidence>
<dbReference type="GO" id="GO:0046872">
    <property type="term" value="F:metal ion binding"/>
    <property type="evidence" value="ECO:0007669"/>
    <property type="project" value="UniProtKB-KW"/>
</dbReference>
<gene>
    <name evidence="9" type="ORF">DWY65_00640</name>
</gene>
<dbReference type="PANTHER" id="PTHR45953:SF1">
    <property type="entry name" value="IDURONATE 2-SULFATASE"/>
    <property type="match status" value="1"/>
</dbReference>
<dbReference type="AlphaFoldDB" id="A0A412DTI7"/>
<dbReference type="GO" id="GO:0005737">
    <property type="term" value="C:cytoplasm"/>
    <property type="evidence" value="ECO:0007669"/>
    <property type="project" value="TreeGrafter"/>
</dbReference>
<proteinExistence type="inferred from homology"/>
<comment type="caution">
    <text evidence="9">The sequence shown here is derived from an EMBL/GenBank/DDBJ whole genome shotgun (WGS) entry which is preliminary data.</text>
</comment>
<dbReference type="CDD" id="cd16030">
    <property type="entry name" value="iduronate-2-sulfatase"/>
    <property type="match status" value="1"/>
</dbReference>
<keyword evidence="4" id="KW-0732">Signal</keyword>
<name>A0A412DTI7_BACSE</name>
<dbReference type="GO" id="GO:0004423">
    <property type="term" value="F:iduronate-2-sulfatase activity"/>
    <property type="evidence" value="ECO:0007669"/>
    <property type="project" value="InterPro"/>
</dbReference>
<organism evidence="9 10">
    <name type="scientific">Bacteroides stercoris</name>
    <dbReference type="NCBI Taxonomy" id="46506"/>
    <lineage>
        <taxon>Bacteria</taxon>
        <taxon>Pseudomonadati</taxon>
        <taxon>Bacteroidota</taxon>
        <taxon>Bacteroidia</taxon>
        <taxon>Bacteroidales</taxon>
        <taxon>Bacteroidaceae</taxon>
        <taxon>Bacteroides</taxon>
    </lineage>
</organism>
<evidence type="ECO:0000259" key="8">
    <source>
        <dbReference type="Pfam" id="PF00884"/>
    </source>
</evidence>
<accession>A0A412DTI7</accession>
<dbReference type="PANTHER" id="PTHR45953">
    <property type="entry name" value="IDURONATE 2-SULFATASE"/>
    <property type="match status" value="1"/>
</dbReference>
<dbReference type="Gene3D" id="3.40.720.10">
    <property type="entry name" value="Alkaline Phosphatase, subunit A"/>
    <property type="match status" value="1"/>
</dbReference>
<evidence type="ECO:0000313" key="10">
    <source>
        <dbReference type="Proteomes" id="UP000283310"/>
    </source>
</evidence>
<keyword evidence="3" id="KW-0479">Metal-binding</keyword>
<comment type="cofactor">
    <cofactor evidence="1">
        <name>Ca(2+)</name>
        <dbReference type="ChEBI" id="CHEBI:29108"/>
    </cofactor>
</comment>
<protein>
    <submittedName>
        <fullName evidence="9">DUF229 domain-containing protein</fullName>
    </submittedName>
</protein>
<dbReference type="InterPro" id="IPR024607">
    <property type="entry name" value="Sulfatase_CS"/>
</dbReference>
<reference evidence="9 10" key="1">
    <citation type="submission" date="2018-08" db="EMBL/GenBank/DDBJ databases">
        <title>A genome reference for cultivated species of the human gut microbiota.</title>
        <authorList>
            <person name="Zou Y."/>
            <person name="Xue W."/>
            <person name="Luo G."/>
        </authorList>
    </citation>
    <scope>NUCLEOTIDE SEQUENCE [LARGE SCALE GENOMIC DNA]</scope>
    <source>
        <strain evidence="9 10">AF26-20BH</strain>
    </source>
</reference>
<dbReference type="InterPro" id="IPR035874">
    <property type="entry name" value="IDS"/>
</dbReference>
<comment type="similarity">
    <text evidence="2">Belongs to the sulfatase family.</text>
</comment>
<evidence type="ECO:0000256" key="6">
    <source>
        <dbReference type="ARBA" id="ARBA00022837"/>
    </source>
</evidence>
<keyword evidence="6" id="KW-0106">Calcium</keyword>
<evidence type="ECO:0000256" key="5">
    <source>
        <dbReference type="ARBA" id="ARBA00022801"/>
    </source>
</evidence>
<evidence type="ECO:0000256" key="7">
    <source>
        <dbReference type="PIRSR" id="PIRSR600917-52"/>
    </source>
</evidence>
<evidence type="ECO:0000256" key="2">
    <source>
        <dbReference type="ARBA" id="ARBA00008779"/>
    </source>
</evidence>
<dbReference type="InterPro" id="IPR000917">
    <property type="entry name" value="Sulfatase_N"/>
</dbReference>
<dbReference type="EMBL" id="QRTW01000001">
    <property type="protein sequence ID" value="RGR17844.1"/>
    <property type="molecule type" value="Genomic_DNA"/>
</dbReference>
<keyword evidence="5" id="KW-0378">Hydrolase</keyword>
<evidence type="ECO:0000256" key="1">
    <source>
        <dbReference type="ARBA" id="ARBA00001913"/>
    </source>
</evidence>
<dbReference type="RefSeq" id="WP_117902785.1">
    <property type="nucleotide sequence ID" value="NZ_JADNPL010000001.1"/>
</dbReference>
<dbReference type="InterPro" id="IPR017850">
    <property type="entry name" value="Alkaline_phosphatase_core_sf"/>
</dbReference>